<accession>A0A3P7MZJ5</accession>
<protein>
    <submittedName>
        <fullName evidence="10">Uncharacterized protein</fullName>
    </submittedName>
</protein>
<evidence type="ECO:0000256" key="6">
    <source>
        <dbReference type="ARBA" id="ARBA00023128"/>
    </source>
</evidence>
<keyword evidence="11" id="KW-1185">Reference proteome</keyword>
<dbReference type="SUPFAM" id="SSF51419">
    <property type="entry name" value="PLP-binding barrel"/>
    <property type="match status" value="1"/>
</dbReference>
<dbReference type="FunFam" id="3.20.20.10:FF:000018">
    <property type="entry name" value="Pyridoxal phosphate homeostasis protein"/>
    <property type="match status" value="1"/>
</dbReference>
<comment type="subcellular location">
    <subcellularLocation>
        <location evidence="1">Mitochondrion intermembrane space</location>
    </subcellularLocation>
</comment>
<dbReference type="Proteomes" id="UP000281553">
    <property type="component" value="Unassembled WGS sequence"/>
</dbReference>
<reference evidence="10 11" key="1">
    <citation type="submission" date="2018-11" db="EMBL/GenBank/DDBJ databases">
        <authorList>
            <consortium name="Pathogen Informatics"/>
        </authorList>
    </citation>
    <scope>NUCLEOTIDE SEQUENCE [LARGE SCALE GENOMIC DNA]</scope>
</reference>
<keyword evidence="4" id="KW-0663">Pyridoxal phosphate</keyword>
<dbReference type="NCBIfam" id="TIGR00044">
    <property type="entry name" value="YggS family pyridoxal phosphate-dependent enzyme"/>
    <property type="match status" value="1"/>
</dbReference>
<dbReference type="Pfam" id="PF05051">
    <property type="entry name" value="COX17"/>
    <property type="match status" value="1"/>
</dbReference>
<keyword evidence="7" id="KW-1015">Disulfide bond</keyword>
<dbReference type="AlphaFoldDB" id="A0A3P7MZJ5"/>
<evidence type="ECO:0000256" key="1">
    <source>
        <dbReference type="ARBA" id="ARBA00004569"/>
    </source>
</evidence>
<sequence length="244" mass="26976">MHKKSTDEKLLAQCPDIQWHFIGRLQSNKIKLLLSVPNLSVVETISSLHIATLINKEWAKRSSKLLDILLQVNTSGEEQKGGIPVPGVVELYKSISESCDKLRIRGIMTIGKYGYDPSLGPNPDFVSLVNCRESLCHALDIPKTEVELSMGMSTDFEQAIELGSQFVRVGSSIFGSLMSDQANEVRRNEDGLPIGKDGKPLKPCCACPETRLARDNCIIQHGEEHCKDFIDAHTACLRALGFKI</sequence>
<gene>
    <name evidence="10" type="ORF">DILT_LOCUS16759</name>
</gene>
<dbReference type="GO" id="GO:0005758">
    <property type="term" value="C:mitochondrial intermembrane space"/>
    <property type="evidence" value="ECO:0007669"/>
    <property type="project" value="UniProtKB-SubCell"/>
</dbReference>
<comment type="similarity">
    <text evidence="2">Belongs to the COX17 family.</text>
</comment>
<dbReference type="InterPro" id="IPR009069">
    <property type="entry name" value="Cys_alpha_HP_mot_SF"/>
</dbReference>
<dbReference type="PROSITE" id="PS01211">
    <property type="entry name" value="UPF0001"/>
    <property type="match status" value="1"/>
</dbReference>
<organism evidence="10 11">
    <name type="scientific">Dibothriocephalus latus</name>
    <name type="common">Fish tapeworm</name>
    <name type="synonym">Diphyllobothrium latum</name>
    <dbReference type="NCBI Taxonomy" id="60516"/>
    <lineage>
        <taxon>Eukaryota</taxon>
        <taxon>Metazoa</taxon>
        <taxon>Spiralia</taxon>
        <taxon>Lophotrochozoa</taxon>
        <taxon>Platyhelminthes</taxon>
        <taxon>Cestoda</taxon>
        <taxon>Eucestoda</taxon>
        <taxon>Diphyllobothriidea</taxon>
        <taxon>Diphyllobothriidae</taxon>
        <taxon>Dibothriocephalus</taxon>
    </lineage>
</organism>
<evidence type="ECO:0000313" key="10">
    <source>
        <dbReference type="EMBL" id="VDN35374.1"/>
    </source>
</evidence>
<feature type="binding site" evidence="9">
    <location>
        <position position="204"/>
    </location>
    <ligand>
        <name>Cu cation</name>
        <dbReference type="ChEBI" id="CHEBI:23378"/>
    </ligand>
</feature>
<dbReference type="GO" id="GO:0016531">
    <property type="term" value="F:copper chaperone activity"/>
    <property type="evidence" value="ECO:0007669"/>
    <property type="project" value="InterPro"/>
</dbReference>
<dbReference type="SUPFAM" id="SSF47072">
    <property type="entry name" value="Cysteine alpha-hairpin motif"/>
    <property type="match status" value="1"/>
</dbReference>
<name>A0A3P7MZJ5_DIBLA</name>
<dbReference type="PANTHER" id="PTHR10146">
    <property type="entry name" value="PROLINE SYNTHETASE CO-TRANSCRIBED BACTERIAL HOMOLOG PROTEIN"/>
    <property type="match status" value="1"/>
</dbReference>
<dbReference type="InterPro" id="IPR011078">
    <property type="entry name" value="PyrdxlP_homeostasis"/>
</dbReference>
<proteinExistence type="inferred from homology"/>
<evidence type="ECO:0000256" key="5">
    <source>
        <dbReference type="ARBA" id="ARBA00023008"/>
    </source>
</evidence>
<dbReference type="EMBL" id="UYRU01086937">
    <property type="protein sequence ID" value="VDN35374.1"/>
    <property type="molecule type" value="Genomic_DNA"/>
</dbReference>
<evidence type="ECO:0000256" key="2">
    <source>
        <dbReference type="ARBA" id="ARBA00009241"/>
    </source>
</evidence>
<keyword evidence="8" id="KW-0143">Chaperone</keyword>
<dbReference type="Gene3D" id="1.10.287.1130">
    <property type="entry name" value="CytochromE C oxidase copper chaperone"/>
    <property type="match status" value="1"/>
</dbReference>
<evidence type="ECO:0000256" key="7">
    <source>
        <dbReference type="ARBA" id="ARBA00023157"/>
    </source>
</evidence>
<evidence type="ECO:0000256" key="8">
    <source>
        <dbReference type="ARBA" id="ARBA00023186"/>
    </source>
</evidence>
<dbReference type="GO" id="GO:0030170">
    <property type="term" value="F:pyridoxal phosphate binding"/>
    <property type="evidence" value="ECO:0007669"/>
    <property type="project" value="InterPro"/>
</dbReference>
<keyword evidence="3 9" id="KW-0479">Metal-binding</keyword>
<evidence type="ECO:0000256" key="3">
    <source>
        <dbReference type="ARBA" id="ARBA00022723"/>
    </source>
</evidence>
<dbReference type="InterPro" id="IPR029066">
    <property type="entry name" value="PLP-binding_barrel"/>
</dbReference>
<evidence type="ECO:0000256" key="4">
    <source>
        <dbReference type="ARBA" id="ARBA00022898"/>
    </source>
</evidence>
<keyword evidence="5 9" id="KW-0186">Copper</keyword>
<dbReference type="PANTHER" id="PTHR10146:SF14">
    <property type="entry name" value="PYRIDOXAL PHOSPHATE HOMEOSTASIS PROTEIN"/>
    <property type="match status" value="1"/>
</dbReference>
<dbReference type="InterPro" id="IPR007745">
    <property type="entry name" value="Cyt_c_oxidase_Cu-chaperone"/>
</dbReference>
<feature type="binding site" evidence="9">
    <location>
        <position position="205"/>
    </location>
    <ligand>
        <name>Cu cation</name>
        <dbReference type="ChEBI" id="CHEBI:23378"/>
    </ligand>
</feature>
<keyword evidence="6" id="KW-0496">Mitochondrion</keyword>
<evidence type="ECO:0000256" key="9">
    <source>
        <dbReference type="PIRSR" id="PIRSR607745-1"/>
    </source>
</evidence>
<dbReference type="PROSITE" id="PS51808">
    <property type="entry name" value="CHCH"/>
    <property type="match status" value="1"/>
</dbReference>
<dbReference type="GO" id="GO:0005507">
    <property type="term" value="F:copper ion binding"/>
    <property type="evidence" value="ECO:0007669"/>
    <property type="project" value="InterPro"/>
</dbReference>
<evidence type="ECO:0000313" key="11">
    <source>
        <dbReference type="Proteomes" id="UP000281553"/>
    </source>
</evidence>
<dbReference type="OrthoDB" id="1915887at2759"/>
<dbReference type="Gene3D" id="3.20.20.10">
    <property type="entry name" value="Alanine racemase"/>
    <property type="match status" value="1"/>
</dbReference>